<keyword evidence="2" id="KW-0812">Transmembrane</keyword>
<accession>A0A379EWP6</accession>
<evidence type="ECO:0000256" key="1">
    <source>
        <dbReference type="SAM" id="MobiDB-lite"/>
    </source>
</evidence>
<organism evidence="3 4">
    <name type="scientific">Pasteurella canis</name>
    <dbReference type="NCBI Taxonomy" id="753"/>
    <lineage>
        <taxon>Bacteria</taxon>
        <taxon>Pseudomonadati</taxon>
        <taxon>Pseudomonadota</taxon>
        <taxon>Gammaproteobacteria</taxon>
        <taxon>Pasteurellales</taxon>
        <taxon>Pasteurellaceae</taxon>
        <taxon>Pasteurella</taxon>
    </lineage>
</organism>
<dbReference type="RefSeq" id="WP_115323596.1">
    <property type="nucleotide sequence ID" value="NZ_UGTV01000015.1"/>
</dbReference>
<dbReference type="PANTHER" id="PTHR38043">
    <property type="entry name" value="PROTEIN HEMX"/>
    <property type="match status" value="1"/>
</dbReference>
<reference evidence="3 4" key="1">
    <citation type="submission" date="2018-06" db="EMBL/GenBank/DDBJ databases">
        <authorList>
            <consortium name="Pathogen Informatics"/>
            <person name="Doyle S."/>
        </authorList>
    </citation>
    <scope>NUCLEOTIDE SEQUENCE [LARGE SCALE GENOMIC DNA]</scope>
    <source>
        <strain evidence="3 4">NCTC11621</strain>
    </source>
</reference>
<protein>
    <submittedName>
        <fullName evidence="3">HemX family protein</fullName>
    </submittedName>
</protein>
<keyword evidence="2" id="KW-1133">Transmembrane helix</keyword>
<proteinExistence type="predicted"/>
<dbReference type="Pfam" id="PF04375">
    <property type="entry name" value="HemX"/>
    <property type="match status" value="1"/>
</dbReference>
<evidence type="ECO:0000256" key="2">
    <source>
        <dbReference type="SAM" id="Phobius"/>
    </source>
</evidence>
<feature type="region of interest" description="Disordered" evidence="1">
    <location>
        <begin position="1"/>
        <end position="82"/>
    </location>
</feature>
<dbReference type="EMBL" id="UGTV01000015">
    <property type="protein sequence ID" value="SUC10554.1"/>
    <property type="molecule type" value="Genomic_DNA"/>
</dbReference>
<feature type="compositionally biased region" description="Polar residues" evidence="1">
    <location>
        <begin position="69"/>
        <end position="79"/>
    </location>
</feature>
<feature type="compositionally biased region" description="Basic and acidic residues" evidence="1">
    <location>
        <begin position="23"/>
        <end position="40"/>
    </location>
</feature>
<evidence type="ECO:0000313" key="3">
    <source>
        <dbReference type="EMBL" id="SUC10554.1"/>
    </source>
</evidence>
<dbReference type="InterPro" id="IPR007470">
    <property type="entry name" value="HemX"/>
</dbReference>
<gene>
    <name evidence="3" type="ORF">NCTC11621_01616</name>
</gene>
<evidence type="ECO:0000313" key="4">
    <source>
        <dbReference type="Proteomes" id="UP000254704"/>
    </source>
</evidence>
<name>A0A379EWP6_9PAST</name>
<feature type="region of interest" description="Disordered" evidence="1">
    <location>
        <begin position="449"/>
        <end position="470"/>
    </location>
</feature>
<feature type="compositionally biased region" description="Basic and acidic residues" evidence="1">
    <location>
        <begin position="47"/>
        <end position="68"/>
    </location>
</feature>
<feature type="transmembrane region" description="Helical" evidence="2">
    <location>
        <begin position="100"/>
        <end position="120"/>
    </location>
</feature>
<dbReference type="Proteomes" id="UP000254704">
    <property type="component" value="Unassembled WGS sequence"/>
</dbReference>
<dbReference type="AlphaFoldDB" id="A0A379EWP6"/>
<keyword evidence="2" id="KW-0472">Membrane</keyword>
<feature type="compositionally biased region" description="Polar residues" evidence="1">
    <location>
        <begin position="1"/>
        <end position="22"/>
    </location>
</feature>
<dbReference type="PANTHER" id="PTHR38043:SF1">
    <property type="entry name" value="PROTEIN HEMX"/>
    <property type="match status" value="1"/>
</dbReference>
<sequence>MAENKITSSDITEVPQNDTGTPEQKKHSEKVIVEKNENVTEQKVPQKPKDISNKVDTGEKKDSKKVKQQEQTQNLTQPDNVAAEATKPVETVVVKKGGTALALLALLVALGLGGAGYYFGLQQVDQIHQKLTALEYKAGQAMVTPSVDIPSFEQERQQIAQLTDANRMTDEKLLLLQKELAVKDHAISALQNQINRLSSATKAQQPNDWLLSEADFLLNNALRKLVLDNDVETSISLLKVADETLEKVSDPRIVSVRTAINQDLKQLLAVNNVDQNAIMQRLSQLANNLDDLTVLDVNFDEVDSTNQKLTDSLEDWKENAEKSATSFLNHFIRITPRNSHDKALLAPNQDIYLRENIRLRLQIAIMAVPRQQDDLYKQSLEAVASWIRSYFDTSTEIAQNFLKSLDELAEQSIYVDTPNQLSSLNVLDKLLDKQPQEVHKIELSVDKALTEKPVNDSPKTGEDVSKTEQQ</sequence>